<dbReference type="Proteomes" id="UP000595894">
    <property type="component" value="Chromosome"/>
</dbReference>
<evidence type="ECO:0000313" key="3">
    <source>
        <dbReference type="Proteomes" id="UP000595894"/>
    </source>
</evidence>
<protein>
    <submittedName>
        <fullName evidence="2">Uncharacterized protein</fullName>
    </submittedName>
</protein>
<sequence length="103" mass="10746">MEPENNAAELEAVKARLATTEATLSETAKVILADVPDHLKGLIPASLAPADQIAWFKTAKATGVFSKPIVPATDAGTKPTITPTTPDASALPTFARMASGYRK</sequence>
<reference evidence="3" key="1">
    <citation type="submission" date="2020-09" db="EMBL/GenBank/DDBJ databases">
        <title>Sphingomonas sp., a new species isolated from pork steak.</title>
        <authorList>
            <person name="Heidler von Heilborn D."/>
        </authorList>
    </citation>
    <scope>NUCLEOTIDE SEQUENCE [LARGE SCALE GENOMIC DNA]</scope>
</reference>
<proteinExistence type="predicted"/>
<organism evidence="2 3">
    <name type="scientific">Sphingomonas aliaeris</name>
    <dbReference type="NCBI Taxonomy" id="2759526"/>
    <lineage>
        <taxon>Bacteria</taxon>
        <taxon>Pseudomonadati</taxon>
        <taxon>Pseudomonadota</taxon>
        <taxon>Alphaproteobacteria</taxon>
        <taxon>Sphingomonadales</taxon>
        <taxon>Sphingomonadaceae</taxon>
        <taxon>Sphingomonas</taxon>
    </lineage>
</organism>
<dbReference type="RefSeq" id="WP_202090484.1">
    <property type="nucleotide sequence ID" value="NZ_CP061035.1"/>
</dbReference>
<feature type="region of interest" description="Disordered" evidence="1">
    <location>
        <begin position="72"/>
        <end position="93"/>
    </location>
</feature>
<evidence type="ECO:0000313" key="2">
    <source>
        <dbReference type="EMBL" id="QQV75876.1"/>
    </source>
</evidence>
<dbReference type="KEGG" id="sari:H5J25_09625"/>
<dbReference type="AlphaFoldDB" id="A0A974NS19"/>
<evidence type="ECO:0000256" key="1">
    <source>
        <dbReference type="SAM" id="MobiDB-lite"/>
    </source>
</evidence>
<dbReference type="EMBL" id="CP061035">
    <property type="protein sequence ID" value="QQV75876.1"/>
    <property type="molecule type" value="Genomic_DNA"/>
</dbReference>
<keyword evidence="3" id="KW-1185">Reference proteome</keyword>
<name>A0A974NS19_9SPHN</name>
<gene>
    <name evidence="2" type="ORF">H5J25_09625</name>
</gene>
<accession>A0A974NS19</accession>